<dbReference type="Pfam" id="PF07690">
    <property type="entry name" value="MFS_1"/>
    <property type="match status" value="1"/>
</dbReference>
<feature type="transmembrane region" description="Helical" evidence="5">
    <location>
        <begin position="134"/>
        <end position="159"/>
    </location>
</feature>
<dbReference type="GO" id="GO:0022857">
    <property type="term" value="F:transmembrane transporter activity"/>
    <property type="evidence" value="ECO:0007669"/>
    <property type="project" value="InterPro"/>
</dbReference>
<feature type="transmembrane region" description="Helical" evidence="5">
    <location>
        <begin position="375"/>
        <end position="397"/>
    </location>
</feature>
<organism evidence="6">
    <name type="scientific">freshwater metagenome</name>
    <dbReference type="NCBI Taxonomy" id="449393"/>
    <lineage>
        <taxon>unclassified sequences</taxon>
        <taxon>metagenomes</taxon>
        <taxon>ecological metagenomes</taxon>
    </lineage>
</organism>
<dbReference type="EMBL" id="CAFBPB010000131">
    <property type="protein sequence ID" value="CAB5009487.1"/>
    <property type="molecule type" value="Genomic_DNA"/>
</dbReference>
<dbReference type="PANTHER" id="PTHR23514:SF13">
    <property type="entry name" value="INNER MEMBRANE PROTEIN YBJJ"/>
    <property type="match status" value="1"/>
</dbReference>
<dbReference type="GO" id="GO:0016020">
    <property type="term" value="C:membrane"/>
    <property type="evidence" value="ECO:0007669"/>
    <property type="project" value="UniProtKB-SubCell"/>
</dbReference>
<accession>A0A6J7PVX5</accession>
<feature type="transmembrane region" description="Helical" evidence="5">
    <location>
        <begin position="285"/>
        <end position="303"/>
    </location>
</feature>
<feature type="transmembrane region" description="Helical" evidence="5">
    <location>
        <begin position="245"/>
        <end position="264"/>
    </location>
</feature>
<keyword evidence="4 5" id="KW-0472">Membrane</keyword>
<feature type="transmembrane region" description="Helical" evidence="5">
    <location>
        <begin position="79"/>
        <end position="96"/>
    </location>
</feature>
<dbReference type="InterPro" id="IPR051788">
    <property type="entry name" value="MFS_Transporter"/>
</dbReference>
<reference evidence="6" key="1">
    <citation type="submission" date="2020-05" db="EMBL/GenBank/DDBJ databases">
        <authorList>
            <person name="Chiriac C."/>
            <person name="Salcher M."/>
            <person name="Ghai R."/>
            <person name="Kavagutti S V."/>
        </authorList>
    </citation>
    <scope>NUCLEOTIDE SEQUENCE</scope>
</reference>
<dbReference type="AlphaFoldDB" id="A0A6J7PVX5"/>
<feature type="transmembrane region" description="Helical" evidence="5">
    <location>
        <begin position="165"/>
        <end position="186"/>
    </location>
</feature>
<gene>
    <name evidence="6" type="ORF">UFOPK4049_00950</name>
</gene>
<name>A0A6J7PVX5_9ZZZZ</name>
<comment type="subcellular location">
    <subcellularLocation>
        <location evidence="1">Membrane</location>
        <topology evidence="1">Multi-pass membrane protein</topology>
    </subcellularLocation>
</comment>
<evidence type="ECO:0000256" key="2">
    <source>
        <dbReference type="ARBA" id="ARBA00022692"/>
    </source>
</evidence>
<feature type="transmembrane region" description="Helical" evidence="5">
    <location>
        <begin position="102"/>
        <end position="122"/>
    </location>
</feature>
<dbReference type="InterPro" id="IPR011701">
    <property type="entry name" value="MFS"/>
</dbReference>
<dbReference type="PANTHER" id="PTHR23514">
    <property type="entry name" value="BYPASS OF STOP CODON PROTEIN 6"/>
    <property type="match status" value="1"/>
</dbReference>
<feature type="transmembrane region" description="Helical" evidence="5">
    <location>
        <begin position="53"/>
        <end position="72"/>
    </location>
</feature>
<evidence type="ECO:0000313" key="6">
    <source>
        <dbReference type="EMBL" id="CAB5009487.1"/>
    </source>
</evidence>
<feature type="transmembrane region" description="Helical" evidence="5">
    <location>
        <begin position="309"/>
        <end position="333"/>
    </location>
</feature>
<proteinExistence type="predicted"/>
<evidence type="ECO:0000256" key="1">
    <source>
        <dbReference type="ARBA" id="ARBA00004141"/>
    </source>
</evidence>
<keyword evidence="2 5" id="KW-0812">Transmembrane</keyword>
<feature type="transmembrane region" description="Helical" evidence="5">
    <location>
        <begin position="16"/>
        <end position="33"/>
    </location>
</feature>
<keyword evidence="3 5" id="KW-1133">Transmembrane helix</keyword>
<sequence length="403" mass="44296">MASNSPSKKFSLSSRYGLYGLFFFMGFSTMAWLPRFPEVKAQLHLTNGQFGTLLTSGAIGGVLALLTVGHIVHRVGSYPVLFGSIVVYQSAMVTIVHLTSPLLFLLCNFVMGMGISGFHISVNSQAMYEQDRRNIILLPHTAGMWTAGSLSTIILSGLLVTHVSLVKHIVTLTIFSFFAMNIMLQAVRKDSLQGSKEPEVKRDIKYIYKTFHIDWMVSIGFLLAIQFEFAAGDWATIFSKEDLKIKVSLAAVPYMAFMFAMIFGRFGASKMIKRFGMENVIKRSGIFGGVSFLIFMNIAVYFTDRSHTLTFIFIVLAFFLGGLGASFNPPLFLNAANNRSKHPASVVIGQVGVMNTSLTALFKAIIAWVAQFASLQVALMIPAVMLICVGFFAHIAAHKGEAN</sequence>
<dbReference type="SUPFAM" id="SSF103473">
    <property type="entry name" value="MFS general substrate transporter"/>
    <property type="match status" value="1"/>
</dbReference>
<dbReference type="Gene3D" id="1.20.1250.20">
    <property type="entry name" value="MFS general substrate transporter like domains"/>
    <property type="match status" value="1"/>
</dbReference>
<evidence type="ECO:0000256" key="3">
    <source>
        <dbReference type="ARBA" id="ARBA00022989"/>
    </source>
</evidence>
<protein>
    <submittedName>
        <fullName evidence="6">Unannotated protein</fullName>
    </submittedName>
</protein>
<evidence type="ECO:0000256" key="4">
    <source>
        <dbReference type="ARBA" id="ARBA00023136"/>
    </source>
</evidence>
<evidence type="ECO:0000256" key="5">
    <source>
        <dbReference type="SAM" id="Phobius"/>
    </source>
</evidence>
<dbReference type="InterPro" id="IPR036259">
    <property type="entry name" value="MFS_trans_sf"/>
</dbReference>
<feature type="transmembrane region" description="Helical" evidence="5">
    <location>
        <begin position="345"/>
        <end position="369"/>
    </location>
</feature>